<organism evidence="1 2">
    <name type="scientific">Stylosanthes scabra</name>
    <dbReference type="NCBI Taxonomy" id="79078"/>
    <lineage>
        <taxon>Eukaryota</taxon>
        <taxon>Viridiplantae</taxon>
        <taxon>Streptophyta</taxon>
        <taxon>Embryophyta</taxon>
        <taxon>Tracheophyta</taxon>
        <taxon>Spermatophyta</taxon>
        <taxon>Magnoliopsida</taxon>
        <taxon>eudicotyledons</taxon>
        <taxon>Gunneridae</taxon>
        <taxon>Pentapetalae</taxon>
        <taxon>rosids</taxon>
        <taxon>fabids</taxon>
        <taxon>Fabales</taxon>
        <taxon>Fabaceae</taxon>
        <taxon>Papilionoideae</taxon>
        <taxon>50 kb inversion clade</taxon>
        <taxon>dalbergioids sensu lato</taxon>
        <taxon>Dalbergieae</taxon>
        <taxon>Pterocarpus clade</taxon>
        <taxon>Stylosanthes</taxon>
    </lineage>
</organism>
<evidence type="ECO:0000313" key="2">
    <source>
        <dbReference type="Proteomes" id="UP001341840"/>
    </source>
</evidence>
<sequence>MAVASVVWRLPPSRQECSLGLGKRAMYVTRTRWGLIQCIGQSRRRLHSHRNLPEAWGAAGGLIRCQCA</sequence>
<proteinExistence type="predicted"/>
<protein>
    <submittedName>
        <fullName evidence="1">Uncharacterized protein</fullName>
    </submittedName>
</protein>
<gene>
    <name evidence="1" type="ORF">PIB30_040934</name>
</gene>
<reference evidence="1 2" key="1">
    <citation type="journal article" date="2023" name="Plants (Basel)">
        <title>Bridging the Gap: Combining Genomics and Transcriptomics Approaches to Understand Stylosanthes scabra, an Orphan Legume from the Brazilian Caatinga.</title>
        <authorList>
            <person name="Ferreira-Neto J.R.C."/>
            <person name="da Silva M.D."/>
            <person name="Binneck E."/>
            <person name="de Melo N.F."/>
            <person name="da Silva R.H."/>
            <person name="de Melo A.L.T.M."/>
            <person name="Pandolfi V."/>
            <person name="Bustamante F.O."/>
            <person name="Brasileiro-Vidal A.C."/>
            <person name="Benko-Iseppon A.M."/>
        </authorList>
    </citation>
    <scope>NUCLEOTIDE SEQUENCE [LARGE SCALE GENOMIC DNA]</scope>
    <source>
        <tissue evidence="1">Leaves</tissue>
    </source>
</reference>
<dbReference type="Proteomes" id="UP001341840">
    <property type="component" value="Unassembled WGS sequence"/>
</dbReference>
<accession>A0ABU6ZDH2</accession>
<comment type="caution">
    <text evidence="1">The sequence shown here is derived from an EMBL/GenBank/DDBJ whole genome shotgun (WGS) entry which is preliminary data.</text>
</comment>
<dbReference type="EMBL" id="JASCZI010272084">
    <property type="protein sequence ID" value="MED6219994.1"/>
    <property type="molecule type" value="Genomic_DNA"/>
</dbReference>
<evidence type="ECO:0000313" key="1">
    <source>
        <dbReference type="EMBL" id="MED6219994.1"/>
    </source>
</evidence>
<keyword evidence="2" id="KW-1185">Reference proteome</keyword>
<name>A0ABU6ZDH2_9FABA</name>